<dbReference type="PANTHER" id="PTHR33706:SF1">
    <property type="entry name" value="TPR REPEAT PROTEIN"/>
    <property type="match status" value="1"/>
</dbReference>
<dbReference type="AlphaFoldDB" id="A0A174QTF8"/>
<evidence type="ECO:0000256" key="1">
    <source>
        <dbReference type="SAM" id="Phobius"/>
    </source>
</evidence>
<evidence type="ECO:0000313" key="3">
    <source>
        <dbReference type="Proteomes" id="UP000095576"/>
    </source>
</evidence>
<accession>A0A174QTF8</accession>
<proteinExistence type="predicted"/>
<dbReference type="RefSeq" id="WP_081029925.1">
    <property type="nucleotide sequence ID" value="NZ_CZAP01000012.1"/>
</dbReference>
<name>A0A174QTF8_BACT4</name>
<feature type="transmembrane region" description="Helical" evidence="1">
    <location>
        <begin position="6"/>
        <end position="26"/>
    </location>
</feature>
<dbReference type="Pfam" id="PF07661">
    <property type="entry name" value="MORN_2"/>
    <property type="match status" value="2"/>
</dbReference>
<evidence type="ECO:0000313" key="2">
    <source>
        <dbReference type="EMBL" id="CUP76553.1"/>
    </source>
</evidence>
<dbReference type="PANTHER" id="PTHR33706">
    <property type="entry name" value="MORN VARIANT REPEAT PROTEIN"/>
    <property type="match status" value="1"/>
</dbReference>
<organism evidence="2 3">
    <name type="scientific">Bacteroides thetaiotaomicron</name>
    <dbReference type="NCBI Taxonomy" id="818"/>
    <lineage>
        <taxon>Bacteria</taxon>
        <taxon>Pseudomonadati</taxon>
        <taxon>Bacteroidota</taxon>
        <taxon>Bacteroidia</taxon>
        <taxon>Bacteroidales</taxon>
        <taxon>Bacteroidaceae</taxon>
        <taxon>Bacteroides</taxon>
    </lineage>
</organism>
<dbReference type="EMBL" id="CZAP01000012">
    <property type="protein sequence ID" value="CUP76553.1"/>
    <property type="molecule type" value="Genomic_DNA"/>
</dbReference>
<reference evidence="2 3" key="1">
    <citation type="submission" date="2015-09" db="EMBL/GenBank/DDBJ databases">
        <authorList>
            <consortium name="Pathogen Informatics"/>
        </authorList>
    </citation>
    <scope>NUCLEOTIDE SEQUENCE [LARGE SCALE GENOMIC DNA]</scope>
    <source>
        <strain evidence="2 3">2789STDY5834899</strain>
    </source>
</reference>
<keyword evidence="1" id="KW-0812">Transmembrane</keyword>
<dbReference type="InterPro" id="IPR011652">
    <property type="entry name" value="MORN_2"/>
</dbReference>
<keyword evidence="1" id="KW-1133">Transmembrane helix</keyword>
<protein>
    <submittedName>
        <fullName evidence="2">Putative exported MORN-related protein</fullName>
    </submittedName>
</protein>
<dbReference type="SUPFAM" id="SSF82185">
    <property type="entry name" value="Histone H3 K4-specific methyltransferase SET7/9 N-terminal domain"/>
    <property type="match status" value="3"/>
</dbReference>
<sequence length="408" mass="47857">MFFFLIVPLFFALFYKPIAYLCGRFLNNKSKRENYFMKHISNFLRSKSWNVFLFLYLALPLFAQKEYKIDQVSVVNVGDGRLLFQELKTEKALNGEHRIIDGYHSAYVLASFKDGFYDGGYKEYVDNILITEGSYKEGRKDGLFKINSKFDGKLKEEKSYKEGKLDGTSKSYFTTGKVESERNFRMGKEHGKQLSYESDGTLRKEHNYKDGKQVGKQYTFLKGTYDLYETVYFNEEGLQDGEYSSVFTFGSPRILGSYKNGKKNGRWTTFAESGDTLMIETYLDGKEDGLHVSFANGSGVRQKEYYMKNDRKDGLYREYNLENGELRYEATYQAGRLHGKERRLIVSNRFDYWETSTYVNGRQNGPFEARYVKNDQLRECGEYKNGHRVGRWKRYTIDGKLEKEWDEN</sequence>
<feature type="transmembrane region" description="Helical" evidence="1">
    <location>
        <begin position="47"/>
        <end position="63"/>
    </location>
</feature>
<dbReference type="Gene3D" id="2.20.110.10">
    <property type="entry name" value="Histone H3 K4-specific methyltransferase SET7/9 N-terminal domain"/>
    <property type="match status" value="3"/>
</dbReference>
<keyword evidence="1" id="KW-0472">Membrane</keyword>
<gene>
    <name evidence="2" type="ORF">ERS852511_03137</name>
</gene>
<dbReference type="Proteomes" id="UP000095576">
    <property type="component" value="Unassembled WGS sequence"/>
</dbReference>